<keyword evidence="1" id="KW-0147">Chitin-binding</keyword>
<keyword evidence="3" id="KW-0677">Repeat</keyword>
<feature type="compositionally biased region" description="Low complexity" evidence="6">
    <location>
        <begin position="119"/>
        <end position="148"/>
    </location>
</feature>
<evidence type="ECO:0000259" key="8">
    <source>
        <dbReference type="PROSITE" id="PS50940"/>
    </source>
</evidence>
<accession>A0A226EQK5</accession>
<feature type="compositionally biased region" description="Low complexity" evidence="6">
    <location>
        <begin position="89"/>
        <end position="108"/>
    </location>
</feature>
<dbReference type="InterPro" id="IPR036508">
    <property type="entry name" value="Chitin-bd_dom_sf"/>
</dbReference>
<dbReference type="GO" id="GO:0005576">
    <property type="term" value="C:extracellular region"/>
    <property type="evidence" value="ECO:0007669"/>
    <property type="project" value="InterPro"/>
</dbReference>
<feature type="region of interest" description="Disordered" evidence="6">
    <location>
        <begin position="89"/>
        <end position="156"/>
    </location>
</feature>
<feature type="domain" description="Chitin-binding type-2" evidence="8">
    <location>
        <begin position="30"/>
        <end position="86"/>
    </location>
</feature>
<feature type="domain" description="Chitin-binding type-2" evidence="8">
    <location>
        <begin position="150"/>
        <end position="205"/>
    </location>
</feature>
<dbReference type="InterPro" id="IPR002557">
    <property type="entry name" value="Chitin-bd_dom"/>
</dbReference>
<protein>
    <submittedName>
        <fullName evidence="9">Peritrophin-1</fullName>
    </submittedName>
</protein>
<evidence type="ECO:0000313" key="9">
    <source>
        <dbReference type="EMBL" id="OXA59101.1"/>
    </source>
</evidence>
<evidence type="ECO:0000256" key="4">
    <source>
        <dbReference type="ARBA" id="ARBA00023157"/>
    </source>
</evidence>
<dbReference type="EMBL" id="LNIX01000002">
    <property type="protein sequence ID" value="OXA59101.1"/>
    <property type="molecule type" value="Genomic_DNA"/>
</dbReference>
<dbReference type="PROSITE" id="PS50940">
    <property type="entry name" value="CHIT_BIND_II"/>
    <property type="match status" value="2"/>
</dbReference>
<keyword evidence="5" id="KW-0325">Glycoprotein</keyword>
<dbReference type="GO" id="GO:0008061">
    <property type="term" value="F:chitin binding"/>
    <property type="evidence" value="ECO:0007669"/>
    <property type="project" value="UniProtKB-KW"/>
</dbReference>
<dbReference type="OMA" id="CVKGHAT"/>
<dbReference type="Proteomes" id="UP000198287">
    <property type="component" value="Unassembled WGS sequence"/>
</dbReference>
<evidence type="ECO:0000313" key="10">
    <source>
        <dbReference type="Proteomes" id="UP000198287"/>
    </source>
</evidence>
<feature type="chain" id="PRO_5013166732" evidence="7">
    <location>
        <begin position="23"/>
        <end position="213"/>
    </location>
</feature>
<dbReference type="Gene3D" id="2.170.140.10">
    <property type="entry name" value="Chitin binding domain"/>
    <property type="match status" value="2"/>
</dbReference>
<dbReference type="AlphaFoldDB" id="A0A226EQK5"/>
<reference evidence="9 10" key="1">
    <citation type="submission" date="2015-12" db="EMBL/GenBank/DDBJ databases">
        <title>The genome of Folsomia candida.</title>
        <authorList>
            <person name="Faddeeva A."/>
            <person name="Derks M.F."/>
            <person name="Anvar Y."/>
            <person name="Smit S."/>
            <person name="Van Straalen N."/>
            <person name="Roelofs D."/>
        </authorList>
    </citation>
    <scope>NUCLEOTIDE SEQUENCE [LARGE SCALE GENOMIC DNA]</scope>
    <source>
        <strain evidence="9 10">VU population</strain>
        <tissue evidence="9">Whole body</tissue>
    </source>
</reference>
<feature type="compositionally biased region" description="Pro residues" evidence="6">
    <location>
        <begin position="109"/>
        <end position="118"/>
    </location>
</feature>
<evidence type="ECO:0000256" key="2">
    <source>
        <dbReference type="ARBA" id="ARBA00022729"/>
    </source>
</evidence>
<dbReference type="SUPFAM" id="SSF57625">
    <property type="entry name" value="Invertebrate chitin-binding proteins"/>
    <property type="match status" value="2"/>
</dbReference>
<dbReference type="PANTHER" id="PTHR23301:SF0">
    <property type="entry name" value="CHITIN-BINDING TYPE-2 DOMAIN-CONTAINING PROTEIN-RELATED"/>
    <property type="match status" value="1"/>
</dbReference>
<organism evidence="9 10">
    <name type="scientific">Folsomia candida</name>
    <name type="common">Springtail</name>
    <dbReference type="NCBI Taxonomy" id="158441"/>
    <lineage>
        <taxon>Eukaryota</taxon>
        <taxon>Metazoa</taxon>
        <taxon>Ecdysozoa</taxon>
        <taxon>Arthropoda</taxon>
        <taxon>Hexapoda</taxon>
        <taxon>Collembola</taxon>
        <taxon>Entomobryomorpha</taxon>
        <taxon>Isotomoidea</taxon>
        <taxon>Isotomidae</taxon>
        <taxon>Proisotominae</taxon>
        <taxon>Folsomia</taxon>
    </lineage>
</organism>
<sequence length="213" mass="22424">MQISSKLSIILGVAVLLSSGNAQSPTPSPDFDCPSFDDSIHPDPRDCSMYFVCTNGLAWHESCPPGLLFDPTILECNWPHLVQCAGSGPTTTVRTTVPPSPTTTAAPPSSGPTNPPPSTTQGPTDETDQPSTTPAPTTSAPISTTSPPEGFECPTLDGTFPHPADCNAYYVCEGGVPSVAHCPPGLHYDPILQVCNWPEDAGCQVPRLIFKKH</sequence>
<comment type="caution">
    <text evidence="9">The sequence shown here is derived from an EMBL/GenBank/DDBJ whole genome shotgun (WGS) entry which is preliminary data.</text>
</comment>
<dbReference type="Pfam" id="PF01607">
    <property type="entry name" value="CBM_14"/>
    <property type="match status" value="2"/>
</dbReference>
<dbReference type="PANTHER" id="PTHR23301">
    <property type="entry name" value="CHITIN BINDING PERITROPHIN-A"/>
    <property type="match status" value="1"/>
</dbReference>
<dbReference type="InterPro" id="IPR051940">
    <property type="entry name" value="Chitin_bind-dev_reg"/>
</dbReference>
<keyword evidence="10" id="KW-1185">Reference proteome</keyword>
<feature type="signal peptide" evidence="7">
    <location>
        <begin position="1"/>
        <end position="22"/>
    </location>
</feature>
<dbReference type="SMART" id="SM00494">
    <property type="entry name" value="ChtBD2"/>
    <property type="match status" value="2"/>
</dbReference>
<evidence type="ECO:0000256" key="3">
    <source>
        <dbReference type="ARBA" id="ARBA00022737"/>
    </source>
</evidence>
<dbReference type="STRING" id="158441.A0A226EQK5"/>
<evidence type="ECO:0000256" key="1">
    <source>
        <dbReference type="ARBA" id="ARBA00022669"/>
    </source>
</evidence>
<evidence type="ECO:0000256" key="7">
    <source>
        <dbReference type="SAM" id="SignalP"/>
    </source>
</evidence>
<gene>
    <name evidence="9" type="ORF">Fcan01_04186</name>
</gene>
<name>A0A226EQK5_FOLCA</name>
<proteinExistence type="predicted"/>
<evidence type="ECO:0000256" key="5">
    <source>
        <dbReference type="ARBA" id="ARBA00023180"/>
    </source>
</evidence>
<keyword evidence="2 7" id="KW-0732">Signal</keyword>
<dbReference type="OrthoDB" id="6020543at2759"/>
<keyword evidence="4" id="KW-1015">Disulfide bond</keyword>
<evidence type="ECO:0000256" key="6">
    <source>
        <dbReference type="SAM" id="MobiDB-lite"/>
    </source>
</evidence>